<reference evidence="2" key="1">
    <citation type="submission" date="2016-06" db="EMBL/GenBank/DDBJ databases">
        <title>Parallel loss of symbiosis genes in relatives of nitrogen-fixing non-legume Parasponia.</title>
        <authorList>
            <person name="Van Velzen R."/>
            <person name="Holmer R."/>
            <person name="Bu F."/>
            <person name="Rutten L."/>
            <person name="Van Zeijl A."/>
            <person name="Liu W."/>
            <person name="Santuari L."/>
            <person name="Cao Q."/>
            <person name="Sharma T."/>
            <person name="Shen D."/>
            <person name="Roswanjaya Y."/>
            <person name="Wardhani T."/>
            <person name="Kalhor M.S."/>
            <person name="Jansen J."/>
            <person name="Van den Hoogen J."/>
            <person name="Gungor B."/>
            <person name="Hartog M."/>
            <person name="Hontelez J."/>
            <person name="Verver J."/>
            <person name="Yang W.-C."/>
            <person name="Schijlen E."/>
            <person name="Repin R."/>
            <person name="Schilthuizen M."/>
            <person name="Schranz E."/>
            <person name="Heidstra R."/>
            <person name="Miyata K."/>
            <person name="Fedorova E."/>
            <person name="Kohlen W."/>
            <person name="Bisseling T."/>
            <person name="Smit S."/>
            <person name="Geurts R."/>
        </authorList>
    </citation>
    <scope>NUCLEOTIDE SEQUENCE [LARGE SCALE GENOMIC DNA]</scope>
    <source>
        <strain evidence="2">cv. RG33-2</strain>
    </source>
</reference>
<protein>
    <submittedName>
        <fullName evidence="1">Uncharacterized protein</fullName>
    </submittedName>
</protein>
<sequence length="79" mass="8968">MATKRFAMILGLEGTGHVIEGTWSRAMVEEEGVVQSFFHGGLCRRAKRGRRRRKTKNSGATRGAFDFCRLFKYLTVETV</sequence>
<dbReference type="EMBL" id="JXTC01000002">
    <property type="protein sequence ID" value="POO03470.1"/>
    <property type="molecule type" value="Genomic_DNA"/>
</dbReference>
<keyword evidence="2" id="KW-1185">Reference proteome</keyword>
<accession>A0A2P5G095</accession>
<organism evidence="1 2">
    <name type="scientific">Trema orientale</name>
    <name type="common">Charcoal tree</name>
    <name type="synonym">Celtis orientalis</name>
    <dbReference type="NCBI Taxonomy" id="63057"/>
    <lineage>
        <taxon>Eukaryota</taxon>
        <taxon>Viridiplantae</taxon>
        <taxon>Streptophyta</taxon>
        <taxon>Embryophyta</taxon>
        <taxon>Tracheophyta</taxon>
        <taxon>Spermatophyta</taxon>
        <taxon>Magnoliopsida</taxon>
        <taxon>eudicotyledons</taxon>
        <taxon>Gunneridae</taxon>
        <taxon>Pentapetalae</taxon>
        <taxon>rosids</taxon>
        <taxon>fabids</taxon>
        <taxon>Rosales</taxon>
        <taxon>Cannabaceae</taxon>
        <taxon>Trema</taxon>
    </lineage>
</organism>
<evidence type="ECO:0000313" key="2">
    <source>
        <dbReference type="Proteomes" id="UP000237000"/>
    </source>
</evidence>
<dbReference type="AlphaFoldDB" id="A0A2P5G095"/>
<dbReference type="OrthoDB" id="10341132at2759"/>
<proteinExistence type="predicted"/>
<evidence type="ECO:0000313" key="1">
    <source>
        <dbReference type="EMBL" id="POO03470.1"/>
    </source>
</evidence>
<name>A0A2P5G095_TREOI</name>
<dbReference type="Proteomes" id="UP000237000">
    <property type="component" value="Unassembled WGS sequence"/>
</dbReference>
<comment type="caution">
    <text evidence="1">The sequence shown here is derived from an EMBL/GenBank/DDBJ whole genome shotgun (WGS) entry which is preliminary data.</text>
</comment>
<gene>
    <name evidence="1" type="ORF">TorRG33x02_006750</name>
</gene>
<dbReference type="InParanoid" id="A0A2P5G095"/>